<proteinExistence type="predicted"/>
<protein>
    <submittedName>
        <fullName evidence="2">Uncharacterized protein</fullName>
    </submittedName>
</protein>
<accession>A0A0F9GII5</accession>
<feature type="region of interest" description="Disordered" evidence="1">
    <location>
        <begin position="60"/>
        <end position="91"/>
    </location>
</feature>
<feature type="compositionally biased region" description="Basic and acidic residues" evidence="1">
    <location>
        <begin position="69"/>
        <end position="91"/>
    </location>
</feature>
<reference evidence="2" key="1">
    <citation type="journal article" date="2015" name="Nature">
        <title>Complex archaea that bridge the gap between prokaryotes and eukaryotes.</title>
        <authorList>
            <person name="Spang A."/>
            <person name="Saw J.H."/>
            <person name="Jorgensen S.L."/>
            <person name="Zaremba-Niedzwiedzka K."/>
            <person name="Martijn J."/>
            <person name="Lind A.E."/>
            <person name="van Eijk R."/>
            <person name="Schleper C."/>
            <person name="Guy L."/>
            <person name="Ettema T.J."/>
        </authorList>
    </citation>
    <scope>NUCLEOTIDE SEQUENCE</scope>
</reference>
<organism evidence="2">
    <name type="scientific">marine sediment metagenome</name>
    <dbReference type="NCBI Taxonomy" id="412755"/>
    <lineage>
        <taxon>unclassified sequences</taxon>
        <taxon>metagenomes</taxon>
        <taxon>ecological metagenomes</taxon>
    </lineage>
</organism>
<comment type="caution">
    <text evidence="2">The sequence shown here is derived from an EMBL/GenBank/DDBJ whole genome shotgun (WGS) entry which is preliminary data.</text>
</comment>
<evidence type="ECO:0000256" key="1">
    <source>
        <dbReference type="SAM" id="MobiDB-lite"/>
    </source>
</evidence>
<gene>
    <name evidence="2" type="ORF">LCGC14_1905930</name>
</gene>
<dbReference type="AlphaFoldDB" id="A0A0F9GII5"/>
<sequence>MKAYRVEAQVTTKWIIEVHGEDEDAAAQTAEDMDNTQIEAAGDFVESVKVEVMDIELMYSDDEEDDEAAEVKEPEPDPLRVEDDDMYKKRG</sequence>
<name>A0A0F9GII5_9ZZZZ</name>
<evidence type="ECO:0000313" key="2">
    <source>
        <dbReference type="EMBL" id="KKL90316.1"/>
    </source>
</evidence>
<dbReference type="EMBL" id="LAZR01020040">
    <property type="protein sequence ID" value="KKL90316.1"/>
    <property type="molecule type" value="Genomic_DNA"/>
</dbReference>